<dbReference type="EMBL" id="LXPE01000045">
    <property type="protein sequence ID" value="OBA25785.1"/>
    <property type="molecule type" value="Genomic_DNA"/>
</dbReference>
<name>A0A1B7TAS3_9ASCO</name>
<keyword evidence="2" id="KW-1185">Reference proteome</keyword>
<dbReference type="OrthoDB" id="3970584at2759"/>
<gene>
    <name evidence="1" type="ORF">HANVADRAFT_59956</name>
</gene>
<dbReference type="AlphaFoldDB" id="A0A1B7TAS3"/>
<evidence type="ECO:0000313" key="1">
    <source>
        <dbReference type="EMBL" id="OBA25785.1"/>
    </source>
</evidence>
<organism evidence="1 2">
    <name type="scientific">Hanseniaspora valbyensis NRRL Y-1626</name>
    <dbReference type="NCBI Taxonomy" id="766949"/>
    <lineage>
        <taxon>Eukaryota</taxon>
        <taxon>Fungi</taxon>
        <taxon>Dikarya</taxon>
        <taxon>Ascomycota</taxon>
        <taxon>Saccharomycotina</taxon>
        <taxon>Saccharomycetes</taxon>
        <taxon>Saccharomycodales</taxon>
        <taxon>Saccharomycodaceae</taxon>
        <taxon>Hanseniaspora</taxon>
    </lineage>
</organism>
<accession>A0A1B7TAS3</accession>
<protein>
    <submittedName>
        <fullName evidence="1">Uncharacterized protein</fullName>
    </submittedName>
</protein>
<sequence length="299" mass="35048">MTFSDSESDISTIVPNNSIDIPFYTDYDSLISDSTYCFDSVESMELFKNSENNLSNENSLQRMPDGQFKGIPMFQCMLKKDKSYLLNDAQKNLVIYKYIVIPTDSKEAYNYYKSQFLQDREAKFVSENKFHNVSIFKVEFAKIKNEGKYLSANKKRVYTLKFKDGSLKMTLECGDDNQIKNAKIDCKNLDTLNWDLTDKKNSQKNVYKLISQIDYNDNKDLVGIFESNKNNKIVNNFSLVEEDYLGNLRMPNVDYEKKKKMEFHDNEMLSELNEKIVAMTYVLISYKRYKTQYNISNIN</sequence>
<evidence type="ECO:0000313" key="2">
    <source>
        <dbReference type="Proteomes" id="UP000092321"/>
    </source>
</evidence>
<proteinExistence type="predicted"/>
<reference evidence="2" key="1">
    <citation type="journal article" date="2016" name="Proc. Natl. Acad. Sci. U.S.A.">
        <title>Comparative genomics of biotechnologically important yeasts.</title>
        <authorList>
            <person name="Riley R."/>
            <person name="Haridas S."/>
            <person name="Wolfe K.H."/>
            <person name="Lopes M.R."/>
            <person name="Hittinger C.T."/>
            <person name="Goeker M."/>
            <person name="Salamov A.A."/>
            <person name="Wisecaver J.H."/>
            <person name="Long T.M."/>
            <person name="Calvey C.H."/>
            <person name="Aerts A.L."/>
            <person name="Barry K.W."/>
            <person name="Choi C."/>
            <person name="Clum A."/>
            <person name="Coughlan A.Y."/>
            <person name="Deshpande S."/>
            <person name="Douglass A.P."/>
            <person name="Hanson S.J."/>
            <person name="Klenk H.-P."/>
            <person name="LaButti K.M."/>
            <person name="Lapidus A."/>
            <person name="Lindquist E.A."/>
            <person name="Lipzen A.M."/>
            <person name="Meier-Kolthoff J.P."/>
            <person name="Ohm R.A."/>
            <person name="Otillar R.P."/>
            <person name="Pangilinan J.L."/>
            <person name="Peng Y."/>
            <person name="Rokas A."/>
            <person name="Rosa C.A."/>
            <person name="Scheuner C."/>
            <person name="Sibirny A.A."/>
            <person name="Slot J.C."/>
            <person name="Stielow J.B."/>
            <person name="Sun H."/>
            <person name="Kurtzman C.P."/>
            <person name="Blackwell M."/>
            <person name="Grigoriev I.V."/>
            <person name="Jeffries T.W."/>
        </authorList>
    </citation>
    <scope>NUCLEOTIDE SEQUENCE [LARGE SCALE GENOMIC DNA]</scope>
    <source>
        <strain evidence="2">NRRL Y-1626</strain>
    </source>
</reference>
<comment type="caution">
    <text evidence="1">The sequence shown here is derived from an EMBL/GenBank/DDBJ whole genome shotgun (WGS) entry which is preliminary data.</text>
</comment>
<dbReference type="Proteomes" id="UP000092321">
    <property type="component" value="Unassembled WGS sequence"/>
</dbReference>